<evidence type="ECO:0000313" key="1">
    <source>
        <dbReference type="EMBL" id="MBX67500.1"/>
    </source>
</evidence>
<proteinExistence type="predicted"/>
<sequence>MFNRNSIITPKLMIIA</sequence>
<name>A0A2P2QKH7_RHIMU</name>
<organism evidence="1">
    <name type="scientific">Rhizophora mucronata</name>
    <name type="common">Asiatic mangrove</name>
    <dbReference type="NCBI Taxonomy" id="61149"/>
    <lineage>
        <taxon>Eukaryota</taxon>
        <taxon>Viridiplantae</taxon>
        <taxon>Streptophyta</taxon>
        <taxon>Embryophyta</taxon>
        <taxon>Tracheophyta</taxon>
        <taxon>Spermatophyta</taxon>
        <taxon>Magnoliopsida</taxon>
        <taxon>eudicotyledons</taxon>
        <taxon>Gunneridae</taxon>
        <taxon>Pentapetalae</taxon>
        <taxon>rosids</taxon>
        <taxon>fabids</taxon>
        <taxon>Malpighiales</taxon>
        <taxon>Rhizophoraceae</taxon>
        <taxon>Rhizophora</taxon>
    </lineage>
</organism>
<protein>
    <submittedName>
        <fullName evidence="1">Uncharacterized protein</fullName>
    </submittedName>
</protein>
<accession>A0A2P2QKH7</accession>
<dbReference type="EMBL" id="GGEC01087016">
    <property type="protein sequence ID" value="MBX67500.1"/>
    <property type="molecule type" value="Transcribed_RNA"/>
</dbReference>
<reference evidence="1" key="1">
    <citation type="submission" date="2018-02" db="EMBL/GenBank/DDBJ databases">
        <title>Rhizophora mucronata_Transcriptome.</title>
        <authorList>
            <person name="Meera S.P."/>
            <person name="Sreeshan A."/>
            <person name="Augustine A."/>
        </authorList>
    </citation>
    <scope>NUCLEOTIDE SEQUENCE</scope>
    <source>
        <tissue evidence="1">Leaf</tissue>
    </source>
</reference>
<dbReference type="AlphaFoldDB" id="A0A2P2QKH7"/>